<evidence type="ECO:0000256" key="2">
    <source>
        <dbReference type="SAM" id="SignalP"/>
    </source>
</evidence>
<dbReference type="AlphaFoldDB" id="A0AAD3CKL3"/>
<evidence type="ECO:0008006" key="5">
    <source>
        <dbReference type="Google" id="ProtNLM"/>
    </source>
</evidence>
<evidence type="ECO:0000256" key="1">
    <source>
        <dbReference type="SAM" id="MobiDB-lite"/>
    </source>
</evidence>
<organism evidence="3 4">
    <name type="scientific">Chaetoceros tenuissimus</name>
    <dbReference type="NCBI Taxonomy" id="426638"/>
    <lineage>
        <taxon>Eukaryota</taxon>
        <taxon>Sar</taxon>
        <taxon>Stramenopiles</taxon>
        <taxon>Ochrophyta</taxon>
        <taxon>Bacillariophyta</taxon>
        <taxon>Coscinodiscophyceae</taxon>
        <taxon>Chaetocerotophycidae</taxon>
        <taxon>Chaetocerotales</taxon>
        <taxon>Chaetocerotaceae</taxon>
        <taxon>Chaetoceros</taxon>
    </lineage>
</organism>
<protein>
    <recommendedName>
        <fullName evidence="5">TraB family protein</fullName>
    </recommendedName>
</protein>
<evidence type="ECO:0000313" key="3">
    <source>
        <dbReference type="EMBL" id="GFH46825.1"/>
    </source>
</evidence>
<feature type="signal peptide" evidence="2">
    <location>
        <begin position="1"/>
        <end position="19"/>
    </location>
</feature>
<reference evidence="3 4" key="1">
    <citation type="journal article" date="2021" name="Sci. Rep.">
        <title>The genome of the diatom Chaetoceros tenuissimus carries an ancient integrated fragment of an extant virus.</title>
        <authorList>
            <person name="Hongo Y."/>
            <person name="Kimura K."/>
            <person name="Takaki Y."/>
            <person name="Yoshida Y."/>
            <person name="Baba S."/>
            <person name="Kobayashi G."/>
            <person name="Nagasaki K."/>
            <person name="Hano T."/>
            <person name="Tomaru Y."/>
        </authorList>
    </citation>
    <scope>NUCLEOTIDE SEQUENCE [LARGE SCALE GENOMIC DNA]</scope>
    <source>
        <strain evidence="3 4">NIES-3715</strain>
    </source>
</reference>
<dbReference type="PANTHER" id="PTHR21530">
    <property type="entry name" value="PHEROMONE SHUTDOWN PROTEIN"/>
    <property type="match status" value="1"/>
</dbReference>
<dbReference type="InterPro" id="IPR046345">
    <property type="entry name" value="TraB_PrgY-like"/>
</dbReference>
<keyword evidence="4" id="KW-1185">Reference proteome</keyword>
<dbReference type="Pfam" id="PF01963">
    <property type="entry name" value="TraB_PrgY_gumN"/>
    <property type="match status" value="1"/>
</dbReference>
<feature type="region of interest" description="Disordered" evidence="1">
    <location>
        <begin position="149"/>
        <end position="193"/>
    </location>
</feature>
<proteinExistence type="predicted"/>
<evidence type="ECO:0000313" key="4">
    <source>
        <dbReference type="Proteomes" id="UP001054902"/>
    </source>
</evidence>
<dbReference type="CDD" id="cd14726">
    <property type="entry name" value="TraB_PrgY-like"/>
    <property type="match status" value="1"/>
</dbReference>
<keyword evidence="2" id="KW-0732">Signal</keyword>
<sequence length="407" mass="43916">MLRLKYLILLALVCNEVLSFSPTIFPRRTVKSSHIHASLLEDEVSSRRDWVKKSAALSSAAVILPGNWNKANAEDAVKTVDNLSTLTPASLCDPSVSIFKNPANNRIVYILGTAHISSASAKVAGELVRDIKPGAVFVELDAKRVGRAIPKPGTDGSNFTNNVRKTTDGGGDNNFSEQNTDAGSGGSQLISSAPTLSDSIQTDAQPIAASNKPKNPFNIKEKALNKASQLVGNSIKGLYSKLESEGFSAGEEFVVAVKEGLNVGSKIVLGDQDVEVTLRRLTEALSKTDIKKLLAADSEMEVQMKGLMPDTAKNVEAGSSEFSKEEFSYFVETLKAKENVKMLMANLKSVAPEVYQAMVGERDLYMANGLDRLNQFDSIVAVCGIAHVDGIETILRERGWVEVKYTC</sequence>
<feature type="compositionally biased region" description="Polar residues" evidence="1">
    <location>
        <begin position="173"/>
        <end position="193"/>
    </location>
</feature>
<feature type="chain" id="PRO_5042053240" description="TraB family protein" evidence="2">
    <location>
        <begin position="20"/>
        <end position="407"/>
    </location>
</feature>
<accession>A0AAD3CKL3</accession>
<comment type="caution">
    <text evidence="3">The sequence shown here is derived from an EMBL/GenBank/DDBJ whole genome shotgun (WGS) entry which is preliminary data.</text>
</comment>
<gene>
    <name evidence="3" type="ORF">CTEN210_03299</name>
</gene>
<feature type="compositionally biased region" description="Polar residues" evidence="1">
    <location>
        <begin position="155"/>
        <end position="164"/>
    </location>
</feature>
<dbReference type="EMBL" id="BLLK01000022">
    <property type="protein sequence ID" value="GFH46825.1"/>
    <property type="molecule type" value="Genomic_DNA"/>
</dbReference>
<dbReference type="InterPro" id="IPR002816">
    <property type="entry name" value="TraB/PrgY/GumN_fam"/>
</dbReference>
<dbReference type="PANTHER" id="PTHR21530:SF7">
    <property type="entry name" value="TRAB DOMAIN-CONTAINING PROTEIN"/>
    <property type="match status" value="1"/>
</dbReference>
<dbReference type="Proteomes" id="UP001054902">
    <property type="component" value="Unassembled WGS sequence"/>
</dbReference>
<name>A0AAD3CKL3_9STRA</name>